<reference evidence="4 5" key="1">
    <citation type="submission" date="2023-07" db="EMBL/GenBank/DDBJ databases">
        <title>Genomic Encyclopedia of Type Strains, Phase IV (KMG-IV): sequencing the most valuable type-strain genomes for metagenomic binning, comparative biology and taxonomic classification.</title>
        <authorList>
            <person name="Goeker M."/>
        </authorList>
    </citation>
    <scope>NUCLEOTIDE SEQUENCE [LARGE SCALE GENOMIC DNA]</scope>
    <source>
        <strain evidence="4 5">DSM 16784</strain>
    </source>
</reference>
<keyword evidence="3" id="KW-0732">Signal</keyword>
<evidence type="ECO:0000256" key="1">
    <source>
        <dbReference type="SAM" id="MobiDB-lite"/>
    </source>
</evidence>
<dbReference type="RefSeq" id="WP_307411580.1">
    <property type="nucleotide sequence ID" value="NZ_JAUSUR010000009.1"/>
</dbReference>
<accession>A0ABU0E8N9</accession>
<feature type="compositionally biased region" description="Polar residues" evidence="1">
    <location>
        <begin position="505"/>
        <end position="518"/>
    </location>
</feature>
<gene>
    <name evidence="4" type="ORF">J2S15_003829</name>
</gene>
<feature type="compositionally biased region" description="Pro residues" evidence="1">
    <location>
        <begin position="471"/>
        <end position="485"/>
    </location>
</feature>
<evidence type="ECO:0000313" key="4">
    <source>
        <dbReference type="EMBL" id="MDQ0363068.1"/>
    </source>
</evidence>
<dbReference type="EMBL" id="JAUSUR010000009">
    <property type="protein sequence ID" value="MDQ0363068.1"/>
    <property type="molecule type" value="Genomic_DNA"/>
</dbReference>
<evidence type="ECO:0000313" key="5">
    <source>
        <dbReference type="Proteomes" id="UP001230220"/>
    </source>
</evidence>
<dbReference type="InterPro" id="IPR050972">
    <property type="entry name" value="SDr-like"/>
</dbReference>
<comment type="caution">
    <text evidence="4">The sequence shown here is derived from an EMBL/GenBank/DDBJ whole genome shotgun (WGS) entry which is preliminary data.</text>
</comment>
<name>A0ABU0E8N9_9FIRM</name>
<evidence type="ECO:0000256" key="3">
    <source>
        <dbReference type="SAM" id="SignalP"/>
    </source>
</evidence>
<keyword evidence="2" id="KW-1133">Transmembrane helix</keyword>
<protein>
    <submittedName>
        <fullName evidence="4">Uncharacterized protein</fullName>
    </submittedName>
</protein>
<dbReference type="Proteomes" id="UP001230220">
    <property type="component" value="Unassembled WGS sequence"/>
</dbReference>
<feature type="region of interest" description="Disordered" evidence="1">
    <location>
        <begin position="437"/>
        <end position="518"/>
    </location>
</feature>
<dbReference type="PANTHER" id="PTHR34403">
    <property type="entry name" value="TOL-PAL SYSTEM PROTEIN TOLA"/>
    <property type="match status" value="1"/>
</dbReference>
<dbReference type="PANTHER" id="PTHR34403:SF14">
    <property type="entry name" value="OS05G0225800 PROTEIN"/>
    <property type="match status" value="1"/>
</dbReference>
<evidence type="ECO:0000256" key="2">
    <source>
        <dbReference type="SAM" id="Phobius"/>
    </source>
</evidence>
<organism evidence="4 5">
    <name type="scientific">Breznakia pachnodae</name>
    <dbReference type="NCBI Taxonomy" id="265178"/>
    <lineage>
        <taxon>Bacteria</taxon>
        <taxon>Bacillati</taxon>
        <taxon>Bacillota</taxon>
        <taxon>Erysipelotrichia</taxon>
        <taxon>Erysipelotrichales</taxon>
        <taxon>Erysipelotrichaceae</taxon>
        <taxon>Breznakia</taxon>
    </lineage>
</organism>
<sequence length="549" mass="61201">MRLKRKILLSMVLLLCLGFFSFATNTSANTTGGWLLDEDNLITTDEDGYFVYTLSEEDIDENGEIIIDGNLLADYMADMMSARMNYTIHVPVKIVNNTGYKITYKDYEFDTVNRIEASTPFIPDMRSATLENSSGYGWGQAWDDPFQALVDNKIYDKTLGAIGFDGLPIRSMVAPVRCINPAVISLYGKSSASTITLIEMNNLEEKIKEQNMFKNSKGETITLEADSSRTYAQFLKSYYGVSSFDELSATEKTNILGYGKSGSVGGAAGQSRISNYKGNNASSDDNYIPASALTDGSLEYFQTWGMATVFKGNSDFASVDYPYAPTYFILESDPEVLEMGYEYLYDRCMRITFDNVQYPMSVSGAESYESSAIGMKKYIDKTDTSNAAIEQAFMKDTWIEDGESITIDTLDVGMDLPNAWHGFRYIDFGFSITVKTDKEKEPIVEPEPEPKPDPEPKPEPKPDPEPKPTPKPDPIPEPEPTPEEPSTPVVPDTNPSKLPEVEKQVNLSTKPNSSLPLGDQSNSIQYSLLFISSAFGLYIIMRRMKNQKQ</sequence>
<feature type="chain" id="PRO_5045802782" evidence="3">
    <location>
        <begin position="24"/>
        <end position="549"/>
    </location>
</feature>
<keyword evidence="2" id="KW-0472">Membrane</keyword>
<feature type="signal peptide" evidence="3">
    <location>
        <begin position="1"/>
        <end position="23"/>
    </location>
</feature>
<proteinExistence type="predicted"/>
<feature type="compositionally biased region" description="Basic and acidic residues" evidence="1">
    <location>
        <begin position="437"/>
        <end position="470"/>
    </location>
</feature>
<feature type="transmembrane region" description="Helical" evidence="2">
    <location>
        <begin position="523"/>
        <end position="541"/>
    </location>
</feature>
<keyword evidence="5" id="KW-1185">Reference proteome</keyword>
<keyword evidence="2" id="KW-0812">Transmembrane</keyword>